<proteinExistence type="predicted"/>
<keyword evidence="1" id="KW-1133">Transmembrane helix</keyword>
<accession>A0A067MRX9</accession>
<evidence type="ECO:0000313" key="3">
    <source>
        <dbReference type="Proteomes" id="UP000027195"/>
    </source>
</evidence>
<sequence>MVHKTTPVEVEKGAREAEEIIRVIFAFFGFLVEIVVARRSGRSITQPRSNTPSGSPTLEYKCAVCDIEEEKTEAF</sequence>
<keyword evidence="1" id="KW-0812">Transmembrane</keyword>
<keyword evidence="1" id="KW-0472">Membrane</keyword>
<organism evidence="2 3">
    <name type="scientific">Botryobasidium botryosum (strain FD-172 SS1)</name>
    <dbReference type="NCBI Taxonomy" id="930990"/>
    <lineage>
        <taxon>Eukaryota</taxon>
        <taxon>Fungi</taxon>
        <taxon>Dikarya</taxon>
        <taxon>Basidiomycota</taxon>
        <taxon>Agaricomycotina</taxon>
        <taxon>Agaricomycetes</taxon>
        <taxon>Cantharellales</taxon>
        <taxon>Botryobasidiaceae</taxon>
        <taxon>Botryobasidium</taxon>
    </lineage>
</organism>
<keyword evidence="3" id="KW-1185">Reference proteome</keyword>
<reference evidence="3" key="1">
    <citation type="journal article" date="2014" name="Proc. Natl. Acad. Sci. U.S.A.">
        <title>Extensive sampling of basidiomycete genomes demonstrates inadequacy of the white-rot/brown-rot paradigm for wood decay fungi.</title>
        <authorList>
            <person name="Riley R."/>
            <person name="Salamov A.A."/>
            <person name="Brown D.W."/>
            <person name="Nagy L.G."/>
            <person name="Floudas D."/>
            <person name="Held B.W."/>
            <person name="Levasseur A."/>
            <person name="Lombard V."/>
            <person name="Morin E."/>
            <person name="Otillar R."/>
            <person name="Lindquist E.A."/>
            <person name="Sun H."/>
            <person name="LaButti K.M."/>
            <person name="Schmutz J."/>
            <person name="Jabbour D."/>
            <person name="Luo H."/>
            <person name="Baker S.E."/>
            <person name="Pisabarro A.G."/>
            <person name="Walton J.D."/>
            <person name="Blanchette R.A."/>
            <person name="Henrissat B."/>
            <person name="Martin F."/>
            <person name="Cullen D."/>
            <person name="Hibbett D.S."/>
            <person name="Grigoriev I.V."/>
        </authorList>
    </citation>
    <scope>NUCLEOTIDE SEQUENCE [LARGE SCALE GENOMIC DNA]</scope>
    <source>
        <strain evidence="3">FD-172 SS1</strain>
    </source>
</reference>
<dbReference type="AlphaFoldDB" id="A0A067MRX9"/>
<evidence type="ECO:0000256" key="1">
    <source>
        <dbReference type="SAM" id="Phobius"/>
    </source>
</evidence>
<feature type="transmembrane region" description="Helical" evidence="1">
    <location>
        <begin position="20"/>
        <end position="38"/>
    </location>
</feature>
<dbReference type="EMBL" id="KL198021">
    <property type="protein sequence ID" value="KDQ18324.1"/>
    <property type="molecule type" value="Genomic_DNA"/>
</dbReference>
<dbReference type="HOGENOM" id="CLU_2670756_0_0_1"/>
<evidence type="ECO:0000313" key="2">
    <source>
        <dbReference type="EMBL" id="KDQ18324.1"/>
    </source>
</evidence>
<gene>
    <name evidence="2" type="ORF">BOTBODRAFT_52393</name>
</gene>
<name>A0A067MRX9_BOTB1</name>
<dbReference type="InParanoid" id="A0A067MRX9"/>
<protein>
    <submittedName>
        <fullName evidence="2">Uncharacterized protein</fullName>
    </submittedName>
</protein>
<dbReference type="Proteomes" id="UP000027195">
    <property type="component" value="Unassembled WGS sequence"/>
</dbReference>